<evidence type="ECO:0000313" key="1">
    <source>
        <dbReference type="EMBL" id="MVS99921.1"/>
    </source>
</evidence>
<name>A0A7X3K422_9HYPH</name>
<dbReference type="Proteomes" id="UP000438106">
    <property type="component" value="Unassembled WGS sequence"/>
</dbReference>
<dbReference type="Gene3D" id="3.40.50.300">
    <property type="entry name" value="P-loop containing nucleotide triphosphate hydrolases"/>
    <property type="match status" value="1"/>
</dbReference>
<dbReference type="EMBL" id="WQRF01000003">
    <property type="protein sequence ID" value="MVS99921.1"/>
    <property type="molecule type" value="Genomic_DNA"/>
</dbReference>
<accession>A0A7X3K422</accession>
<dbReference type="Pfam" id="PF13238">
    <property type="entry name" value="AAA_18"/>
    <property type="match status" value="1"/>
</dbReference>
<dbReference type="SUPFAM" id="SSF52540">
    <property type="entry name" value="P-loop containing nucleoside triphosphate hydrolases"/>
    <property type="match status" value="1"/>
</dbReference>
<gene>
    <name evidence="1" type="ORF">GO014_12900</name>
</gene>
<organism evidence="1 2">
    <name type="scientific">Devosia marina</name>
    <dbReference type="NCBI Taxonomy" id="2683198"/>
    <lineage>
        <taxon>Bacteria</taxon>
        <taxon>Pseudomonadati</taxon>
        <taxon>Pseudomonadota</taxon>
        <taxon>Alphaproteobacteria</taxon>
        <taxon>Hyphomicrobiales</taxon>
        <taxon>Devosiaceae</taxon>
        <taxon>Devosia</taxon>
    </lineage>
</organism>
<comment type="caution">
    <text evidence="1">The sequence shown here is derived from an EMBL/GenBank/DDBJ whole genome shotgun (WGS) entry which is preliminary data.</text>
</comment>
<proteinExistence type="predicted"/>
<dbReference type="InterPro" id="IPR027417">
    <property type="entry name" value="P-loop_NTPase"/>
</dbReference>
<evidence type="ECO:0000313" key="2">
    <source>
        <dbReference type="Proteomes" id="UP000438106"/>
    </source>
</evidence>
<dbReference type="RefSeq" id="WP_157290753.1">
    <property type="nucleotide sequence ID" value="NZ_WQRF01000003.1"/>
</dbReference>
<protein>
    <submittedName>
        <fullName evidence="1">AAA family ATPase</fullName>
    </submittedName>
</protein>
<reference evidence="1 2" key="1">
    <citation type="submission" date="2019-12" db="EMBL/GenBank/DDBJ databases">
        <title>Devosia maris sp. nov., isolated from the deep seawater.</title>
        <authorList>
            <person name="Liu Y."/>
        </authorList>
    </citation>
    <scope>NUCLEOTIDE SEQUENCE [LARGE SCALE GENOMIC DNA]</scope>
    <source>
        <strain evidence="1 2">L53-10-65</strain>
    </source>
</reference>
<keyword evidence="2" id="KW-1185">Reference proteome</keyword>
<sequence>MLVLINGNPGTGKLSIGKNLSERIGGRLLDVHTVYNLSLALADHKSDEFFSTIRKIWSLADDLMAILPLQQPIIFTEALADESDWASETWRRYLRLAEARGPLYVVHLHCSLEENIRRITSPGRLSSRKPVDADYARRWHSLQRPLVGRTASKLLKLDVTNLSVETAANHIREWIGGQVSECDAEKREDG</sequence>
<dbReference type="AlphaFoldDB" id="A0A7X3K422"/>